<reference evidence="9 10" key="1">
    <citation type="submission" date="2018-01" db="EMBL/GenBank/DDBJ databases">
        <title>Superficieibacter electus gen. nov., sp. nov., an extended-spectrum beta-lactamase possessing member of the Enterobacteriaceae family, isolated from intensive care unit surfaces.</title>
        <authorList>
            <person name="Potter R.F."/>
            <person name="D'Souza A.W."/>
        </authorList>
    </citation>
    <scope>NUCLEOTIDE SEQUENCE [LARGE SCALE GENOMIC DNA]</scope>
    <source>
        <strain evidence="8 10">BP-1</strain>
        <strain evidence="7 9">BP-2</strain>
    </source>
</reference>
<keyword evidence="4" id="KW-0460">Magnesium</keyword>
<sequence length="323" mass="36185">MIHTPSDSPFYSKRRISSMTALSKALNISPIELLNLANRADHMYRLASTITKPDGSTRQTWDAYAPLKKVQRNIRRNILDYVVYPAYLTGSLKGCDYKVNASLHVGATIVINEDITRFFPSTSTAIVQSIWRYFFGFSHEVAECLTKLTTRQGELPQGAITSSFLANLAFWKDEPALQASFRARGIIYSRYVDDIAVSSVNFLDKPAKTNVIASIYGMLSRHGYQPKRAKHEIRTSGQRMEVTKLSVNSKPGISSAKQSQIRSAVHHLEQAILRGEIIEFDKGPYAQTLGLVHLLARFHPGKAKKLKQRLLALKSSGCTNMYT</sequence>
<organism evidence="8 10">
    <name type="scientific">Superficieibacter electus</name>
    <dbReference type="NCBI Taxonomy" id="2022662"/>
    <lineage>
        <taxon>Bacteria</taxon>
        <taxon>Pseudomonadati</taxon>
        <taxon>Pseudomonadota</taxon>
        <taxon>Gammaproteobacteria</taxon>
        <taxon>Enterobacterales</taxon>
        <taxon>Enterobacteriaceae</taxon>
        <taxon>Superficieibacter</taxon>
    </lineage>
</organism>
<keyword evidence="2" id="KW-0548">Nucleotidyltransferase</keyword>
<evidence type="ECO:0000256" key="4">
    <source>
        <dbReference type="ARBA" id="ARBA00022842"/>
    </source>
</evidence>
<accession>A0A2P5GIX3</accession>
<dbReference type="Proteomes" id="UP000237073">
    <property type="component" value="Unassembled WGS sequence"/>
</dbReference>
<evidence type="ECO:0000256" key="2">
    <source>
        <dbReference type="ARBA" id="ARBA00022695"/>
    </source>
</evidence>
<evidence type="ECO:0000256" key="1">
    <source>
        <dbReference type="ARBA" id="ARBA00022679"/>
    </source>
</evidence>
<evidence type="ECO:0000313" key="7">
    <source>
        <dbReference type="EMBL" id="POP41215.1"/>
    </source>
</evidence>
<keyword evidence="1" id="KW-0808">Transferase</keyword>
<evidence type="ECO:0000313" key="8">
    <source>
        <dbReference type="EMBL" id="POP43292.1"/>
    </source>
</evidence>
<keyword evidence="9" id="KW-1185">Reference proteome</keyword>
<keyword evidence="5 8" id="KW-0695">RNA-directed DNA polymerase</keyword>
<dbReference type="GO" id="GO:0003723">
    <property type="term" value="F:RNA binding"/>
    <property type="evidence" value="ECO:0007669"/>
    <property type="project" value="InterPro"/>
</dbReference>
<protein>
    <submittedName>
        <fullName evidence="8">RNA-directed DNA polymerase</fullName>
    </submittedName>
</protein>
<dbReference type="GO" id="GO:0003964">
    <property type="term" value="F:RNA-directed DNA polymerase activity"/>
    <property type="evidence" value="ECO:0007669"/>
    <property type="project" value="UniProtKB-KW"/>
</dbReference>
<evidence type="ECO:0000313" key="10">
    <source>
        <dbReference type="Proteomes" id="UP000247005"/>
    </source>
</evidence>
<feature type="domain" description="Reverse transcriptase" evidence="6">
    <location>
        <begin position="1"/>
        <end position="247"/>
    </location>
</feature>
<evidence type="ECO:0000256" key="3">
    <source>
        <dbReference type="ARBA" id="ARBA00022723"/>
    </source>
</evidence>
<dbReference type="PRINTS" id="PR00866">
    <property type="entry name" value="RNADNAPOLMS"/>
</dbReference>
<dbReference type="OrthoDB" id="7055795at2"/>
<dbReference type="EMBL" id="PQGD01000025">
    <property type="protein sequence ID" value="POP43292.1"/>
    <property type="molecule type" value="Genomic_DNA"/>
</dbReference>
<dbReference type="CDD" id="cd03487">
    <property type="entry name" value="RT_Bac_retron_II"/>
    <property type="match status" value="1"/>
</dbReference>
<evidence type="ECO:0000313" key="9">
    <source>
        <dbReference type="Proteomes" id="UP000237073"/>
    </source>
</evidence>
<dbReference type="PROSITE" id="PS50878">
    <property type="entry name" value="RT_POL"/>
    <property type="match status" value="1"/>
</dbReference>
<dbReference type="EMBL" id="PQGE01000029">
    <property type="protein sequence ID" value="POP41215.1"/>
    <property type="molecule type" value="Genomic_DNA"/>
</dbReference>
<dbReference type="InterPro" id="IPR000123">
    <property type="entry name" value="Reverse_transcriptase_msDNA"/>
</dbReference>
<evidence type="ECO:0000256" key="5">
    <source>
        <dbReference type="ARBA" id="ARBA00022918"/>
    </source>
</evidence>
<dbReference type="Proteomes" id="UP000247005">
    <property type="component" value="Unassembled WGS sequence"/>
</dbReference>
<name>A0A2P5GIX3_9ENTR</name>
<keyword evidence="3" id="KW-0479">Metal-binding</keyword>
<comment type="caution">
    <text evidence="8">The sequence shown here is derived from an EMBL/GenBank/DDBJ whole genome shotgun (WGS) entry which is preliminary data.</text>
</comment>
<dbReference type="InterPro" id="IPR000477">
    <property type="entry name" value="RT_dom"/>
</dbReference>
<evidence type="ECO:0000259" key="6">
    <source>
        <dbReference type="PROSITE" id="PS50878"/>
    </source>
</evidence>
<proteinExistence type="predicted"/>
<gene>
    <name evidence="8" type="ORF">CHU32_23265</name>
    <name evidence="7" type="ORF">CHU33_23895</name>
</gene>
<dbReference type="GO" id="GO:0046872">
    <property type="term" value="F:metal ion binding"/>
    <property type="evidence" value="ECO:0007669"/>
    <property type="project" value="UniProtKB-KW"/>
</dbReference>
<dbReference type="AlphaFoldDB" id="A0A2P5GIX3"/>